<dbReference type="RefSeq" id="WP_172450458.1">
    <property type="nucleotide sequence ID" value="NZ_LYXE01000009.1"/>
</dbReference>
<keyword evidence="12" id="KW-1185">Reference proteome</keyword>
<dbReference type="Proteomes" id="UP000220922">
    <property type="component" value="Unassembled WGS sequence"/>
</dbReference>
<organism evidence="11 12">
    <name type="scientific">Candidatus Chloroploca asiatica</name>
    <dbReference type="NCBI Taxonomy" id="1506545"/>
    <lineage>
        <taxon>Bacteria</taxon>
        <taxon>Bacillati</taxon>
        <taxon>Chloroflexota</taxon>
        <taxon>Chloroflexia</taxon>
        <taxon>Chloroflexales</taxon>
        <taxon>Chloroflexineae</taxon>
        <taxon>Oscillochloridaceae</taxon>
        <taxon>Candidatus Chloroploca</taxon>
    </lineage>
</organism>
<dbReference type="InterPro" id="IPR004101">
    <property type="entry name" value="Mur_ligase_C"/>
</dbReference>
<comment type="subcellular location">
    <subcellularLocation>
        <location evidence="1 7 8">Cytoplasm</location>
    </subcellularLocation>
</comment>
<evidence type="ECO:0000256" key="4">
    <source>
        <dbReference type="ARBA" id="ARBA00022598"/>
    </source>
</evidence>
<comment type="catalytic activity">
    <reaction evidence="7 8">
        <text>UDP-N-acetyl-alpha-D-muramoyl-L-alanine + D-glutamate + ATP = UDP-N-acetyl-alpha-D-muramoyl-L-alanyl-D-glutamate + ADP + phosphate + H(+)</text>
        <dbReference type="Rhea" id="RHEA:16429"/>
        <dbReference type="ChEBI" id="CHEBI:15378"/>
        <dbReference type="ChEBI" id="CHEBI:29986"/>
        <dbReference type="ChEBI" id="CHEBI:30616"/>
        <dbReference type="ChEBI" id="CHEBI:43474"/>
        <dbReference type="ChEBI" id="CHEBI:83898"/>
        <dbReference type="ChEBI" id="CHEBI:83900"/>
        <dbReference type="ChEBI" id="CHEBI:456216"/>
        <dbReference type="EC" id="6.3.2.9"/>
    </reaction>
</comment>
<comment type="similarity">
    <text evidence="7">Belongs to the MurCDEF family.</text>
</comment>
<dbReference type="Gene3D" id="3.90.190.20">
    <property type="entry name" value="Mur ligase, C-terminal domain"/>
    <property type="match status" value="1"/>
</dbReference>
<comment type="caution">
    <text evidence="11">The sequence shown here is derived from an EMBL/GenBank/DDBJ whole genome shotgun (WGS) entry which is preliminary data.</text>
</comment>
<dbReference type="AlphaFoldDB" id="A0A2H3L7W0"/>
<feature type="domain" description="Mur ligase central" evidence="10">
    <location>
        <begin position="121"/>
        <end position="331"/>
    </location>
</feature>
<evidence type="ECO:0000256" key="2">
    <source>
        <dbReference type="ARBA" id="ARBA00004752"/>
    </source>
</evidence>
<dbReference type="GO" id="GO:0005524">
    <property type="term" value="F:ATP binding"/>
    <property type="evidence" value="ECO:0007669"/>
    <property type="project" value="UniProtKB-UniRule"/>
</dbReference>
<dbReference type="Gene3D" id="3.40.50.720">
    <property type="entry name" value="NAD(P)-binding Rossmann-like Domain"/>
    <property type="match status" value="1"/>
</dbReference>
<dbReference type="HAMAP" id="MF_00639">
    <property type="entry name" value="MurD"/>
    <property type="match status" value="1"/>
</dbReference>
<evidence type="ECO:0000256" key="6">
    <source>
        <dbReference type="ARBA" id="ARBA00022840"/>
    </source>
</evidence>
<gene>
    <name evidence="7" type="primary">murD</name>
    <name evidence="11" type="ORF">A9Q02_07655</name>
</gene>
<dbReference type="PANTHER" id="PTHR43692">
    <property type="entry name" value="UDP-N-ACETYLMURAMOYLALANINE--D-GLUTAMATE LIGASE"/>
    <property type="match status" value="1"/>
</dbReference>
<dbReference type="InterPro" id="IPR013221">
    <property type="entry name" value="Mur_ligase_cen"/>
</dbReference>
<evidence type="ECO:0000256" key="5">
    <source>
        <dbReference type="ARBA" id="ARBA00022741"/>
    </source>
</evidence>
<keyword evidence="7 8" id="KW-0131">Cell cycle</keyword>
<dbReference type="GO" id="GO:0051301">
    <property type="term" value="P:cell division"/>
    <property type="evidence" value="ECO:0007669"/>
    <property type="project" value="UniProtKB-KW"/>
</dbReference>
<dbReference type="GO" id="GO:0009252">
    <property type="term" value="P:peptidoglycan biosynthetic process"/>
    <property type="evidence" value="ECO:0007669"/>
    <property type="project" value="UniProtKB-UniRule"/>
</dbReference>
<evidence type="ECO:0000259" key="10">
    <source>
        <dbReference type="Pfam" id="PF08245"/>
    </source>
</evidence>
<dbReference type="EMBL" id="LYXE01000009">
    <property type="protein sequence ID" value="PDW01298.1"/>
    <property type="molecule type" value="Genomic_DNA"/>
</dbReference>
<evidence type="ECO:0000313" key="12">
    <source>
        <dbReference type="Proteomes" id="UP000220922"/>
    </source>
</evidence>
<keyword evidence="7 8" id="KW-0573">Peptidoglycan synthesis</keyword>
<feature type="domain" description="Mur ligase C-terminal" evidence="9">
    <location>
        <begin position="354"/>
        <end position="469"/>
    </location>
</feature>
<dbReference type="Pfam" id="PF08245">
    <property type="entry name" value="Mur_ligase_M"/>
    <property type="match status" value="1"/>
</dbReference>
<dbReference type="PANTHER" id="PTHR43692:SF1">
    <property type="entry name" value="UDP-N-ACETYLMURAMOYLALANINE--D-GLUTAMATE LIGASE"/>
    <property type="match status" value="1"/>
</dbReference>
<dbReference type="GO" id="GO:0008764">
    <property type="term" value="F:UDP-N-acetylmuramoylalanine-D-glutamate ligase activity"/>
    <property type="evidence" value="ECO:0007669"/>
    <property type="project" value="UniProtKB-UniRule"/>
</dbReference>
<dbReference type="Pfam" id="PF21799">
    <property type="entry name" value="MurD-like_N"/>
    <property type="match status" value="1"/>
</dbReference>
<keyword evidence="4 7" id="KW-0436">Ligase</keyword>
<name>A0A2H3L7W0_9CHLR</name>
<dbReference type="SUPFAM" id="SSF53244">
    <property type="entry name" value="MurD-like peptide ligases, peptide-binding domain"/>
    <property type="match status" value="1"/>
</dbReference>
<keyword evidence="7 8" id="KW-0132">Cell division</keyword>
<reference evidence="11 12" key="1">
    <citation type="submission" date="2016-05" db="EMBL/GenBank/DDBJ databases">
        <authorList>
            <person name="Lavstsen T."/>
            <person name="Jespersen J.S."/>
        </authorList>
    </citation>
    <scope>NUCLEOTIDE SEQUENCE [LARGE SCALE GENOMIC DNA]</scope>
    <source>
        <strain evidence="11 12">B7-9</strain>
    </source>
</reference>
<evidence type="ECO:0000256" key="1">
    <source>
        <dbReference type="ARBA" id="ARBA00004496"/>
    </source>
</evidence>
<accession>A0A2H3L7W0</accession>
<dbReference type="SUPFAM" id="SSF51984">
    <property type="entry name" value="MurCD N-terminal domain"/>
    <property type="match status" value="1"/>
</dbReference>
<dbReference type="UniPathway" id="UPA00219"/>
<comment type="pathway">
    <text evidence="2 7 8">Cell wall biogenesis; peptidoglycan biosynthesis.</text>
</comment>
<dbReference type="GO" id="GO:0005737">
    <property type="term" value="C:cytoplasm"/>
    <property type="evidence" value="ECO:0007669"/>
    <property type="project" value="UniProtKB-SubCell"/>
</dbReference>
<sequence>MQWSDKHVLVMGLGVHGGGLGVARWLLAQGAQVTVTDLAEREWLASSIEALDTAASALGTSVHYTLGRHEDADLAAADLVVVNPAVRPDSPWLARAAELGVPVETEMTIFLRTYGGPVLGVTGTKGKTTTALMLTAMLRERYPATLAAGNLRVSALEALEHLPEGTPVVLELSSFQLERMGAIGLSPQYSLLTNFSGDHLNWHGTLEAYAAAKRQIYWHQQAEGAVVLNGADDGSVDYYTLFDEQGARRGGQAIWVGAGPHWSRVRSHYPQPSVRDVSTRVELRHDEVIWYDLGGRSGPATPVEGEVLFRRSDLRVPGWHNLANAMQAAALARAFGLASAAIQRALQHFTGVEHRLELVRELDGVHYVNDTTATNPAATIAALEALTTPLVLIAGGADKALEFTSLGAVIAQRVKALILLEGTATTRLAGTIALHRRDLPVVGPLPDLGTALNSARELAEPGDTVLLSPGCASFGMFRNEFHRGDMFRQYVTALTSQQEADPPEQTRADT</sequence>
<dbReference type="Gene3D" id="3.40.1190.10">
    <property type="entry name" value="Mur-like, catalytic domain"/>
    <property type="match status" value="1"/>
</dbReference>
<dbReference type="InterPro" id="IPR036565">
    <property type="entry name" value="Mur-like_cat_sf"/>
</dbReference>
<keyword evidence="7 8" id="KW-0133">Cell shape</keyword>
<evidence type="ECO:0000256" key="7">
    <source>
        <dbReference type="HAMAP-Rule" id="MF_00639"/>
    </source>
</evidence>
<dbReference type="GO" id="GO:0071555">
    <property type="term" value="P:cell wall organization"/>
    <property type="evidence" value="ECO:0007669"/>
    <property type="project" value="UniProtKB-KW"/>
</dbReference>
<evidence type="ECO:0000313" key="11">
    <source>
        <dbReference type="EMBL" id="PDW01298.1"/>
    </source>
</evidence>
<dbReference type="EC" id="6.3.2.9" evidence="7 8"/>
<dbReference type="Pfam" id="PF02875">
    <property type="entry name" value="Mur_ligase_C"/>
    <property type="match status" value="1"/>
</dbReference>
<proteinExistence type="inferred from homology"/>
<evidence type="ECO:0000256" key="8">
    <source>
        <dbReference type="RuleBase" id="RU003664"/>
    </source>
</evidence>
<dbReference type="NCBIfam" id="TIGR01087">
    <property type="entry name" value="murD"/>
    <property type="match status" value="1"/>
</dbReference>
<keyword evidence="7 8" id="KW-0961">Cell wall biogenesis/degradation</keyword>
<keyword evidence="3 7" id="KW-0963">Cytoplasm</keyword>
<dbReference type="SUPFAM" id="SSF53623">
    <property type="entry name" value="MurD-like peptide ligases, catalytic domain"/>
    <property type="match status" value="1"/>
</dbReference>
<dbReference type="InterPro" id="IPR036615">
    <property type="entry name" value="Mur_ligase_C_dom_sf"/>
</dbReference>
<keyword evidence="6 7" id="KW-0067">ATP-binding</keyword>
<comment type="function">
    <text evidence="7 8">Cell wall formation. Catalyzes the addition of glutamate to the nucleotide precursor UDP-N-acetylmuramoyl-L-alanine (UMA).</text>
</comment>
<evidence type="ECO:0000259" key="9">
    <source>
        <dbReference type="Pfam" id="PF02875"/>
    </source>
</evidence>
<feature type="binding site" evidence="7">
    <location>
        <begin position="123"/>
        <end position="129"/>
    </location>
    <ligand>
        <name>ATP</name>
        <dbReference type="ChEBI" id="CHEBI:30616"/>
    </ligand>
</feature>
<evidence type="ECO:0000256" key="3">
    <source>
        <dbReference type="ARBA" id="ARBA00022490"/>
    </source>
</evidence>
<keyword evidence="5 7" id="KW-0547">Nucleotide-binding</keyword>
<protein>
    <recommendedName>
        <fullName evidence="7 8">UDP-N-acetylmuramoylalanine--D-glutamate ligase</fullName>
        <ecNumber evidence="7 8">6.3.2.9</ecNumber>
    </recommendedName>
    <alternativeName>
        <fullName evidence="7">D-glutamic acid-adding enzyme</fullName>
    </alternativeName>
    <alternativeName>
        <fullName evidence="7">UDP-N-acetylmuramoyl-L-alanyl-D-glutamate synthetase</fullName>
    </alternativeName>
</protein>
<dbReference type="GO" id="GO:0008360">
    <property type="term" value="P:regulation of cell shape"/>
    <property type="evidence" value="ECO:0007669"/>
    <property type="project" value="UniProtKB-KW"/>
</dbReference>
<dbReference type="InterPro" id="IPR005762">
    <property type="entry name" value="MurD"/>
</dbReference>